<dbReference type="InterPro" id="IPR003439">
    <property type="entry name" value="ABC_transporter-like_ATP-bd"/>
</dbReference>
<proteinExistence type="predicted"/>
<dbReference type="CDD" id="cd03293">
    <property type="entry name" value="ABC_NrtD_SsuB_transporters"/>
    <property type="match status" value="1"/>
</dbReference>
<sequence length="275" mass="29856">MSSAATLSAGKTDERGVAIQMDAVTIRYNTRTGPVHALGPIDLDIAAGEFVSIIGPSGCGKSTTSKVVSGLLKPSAGEARVGGERITKPPQSMGIVFQDSLLMDWRTVLQNVLLPADMRKRPKKESVATAMELLASAGLAGFEEKRPYELSGGMRQRVAICRALLLEPELLVMDEPFGALDALTRDRMGLELQRIWMERRPTVLLITHSISEAVLLSDRIIVMSGRPGTIIADYQVETPRPREFADPEHATYRADLISKIRRLLEPGAAAEPARG</sequence>
<dbReference type="EMBL" id="BAABKM010000002">
    <property type="protein sequence ID" value="GAA4699551.1"/>
    <property type="molecule type" value="Genomic_DNA"/>
</dbReference>
<dbReference type="Pfam" id="PF00005">
    <property type="entry name" value="ABC_tran"/>
    <property type="match status" value="1"/>
</dbReference>
<dbReference type="Gene3D" id="3.40.50.300">
    <property type="entry name" value="P-loop containing nucleotide triphosphate hydrolases"/>
    <property type="match status" value="1"/>
</dbReference>
<dbReference type="InterPro" id="IPR050166">
    <property type="entry name" value="ABC_transporter_ATP-bind"/>
</dbReference>
<dbReference type="RefSeq" id="WP_345520607.1">
    <property type="nucleotide sequence ID" value="NZ_BAABKM010000002.1"/>
</dbReference>
<keyword evidence="1" id="KW-0813">Transport</keyword>
<name>A0ABP8X2E9_9ACTN</name>
<feature type="domain" description="ABC transporter" evidence="4">
    <location>
        <begin position="19"/>
        <end position="250"/>
    </location>
</feature>
<keyword evidence="2" id="KW-0547">Nucleotide-binding</keyword>
<dbReference type="SMART" id="SM00382">
    <property type="entry name" value="AAA"/>
    <property type="match status" value="1"/>
</dbReference>
<keyword evidence="3 5" id="KW-0067">ATP-binding</keyword>
<organism evidence="5 6">
    <name type="scientific">Nocardioides conyzicola</name>
    <dbReference type="NCBI Taxonomy" id="1651781"/>
    <lineage>
        <taxon>Bacteria</taxon>
        <taxon>Bacillati</taxon>
        <taxon>Actinomycetota</taxon>
        <taxon>Actinomycetes</taxon>
        <taxon>Propionibacteriales</taxon>
        <taxon>Nocardioidaceae</taxon>
        <taxon>Nocardioides</taxon>
    </lineage>
</organism>
<dbReference type="PANTHER" id="PTHR42788">
    <property type="entry name" value="TAURINE IMPORT ATP-BINDING PROTEIN-RELATED"/>
    <property type="match status" value="1"/>
</dbReference>
<dbReference type="InterPro" id="IPR003593">
    <property type="entry name" value="AAA+_ATPase"/>
</dbReference>
<evidence type="ECO:0000313" key="5">
    <source>
        <dbReference type="EMBL" id="GAA4699551.1"/>
    </source>
</evidence>
<dbReference type="Proteomes" id="UP001499974">
    <property type="component" value="Unassembled WGS sequence"/>
</dbReference>
<evidence type="ECO:0000256" key="2">
    <source>
        <dbReference type="ARBA" id="ARBA00022741"/>
    </source>
</evidence>
<protein>
    <submittedName>
        <fullName evidence="5">ABC transporter ATP-binding protein</fullName>
    </submittedName>
</protein>
<dbReference type="PROSITE" id="PS50893">
    <property type="entry name" value="ABC_TRANSPORTER_2"/>
    <property type="match status" value="1"/>
</dbReference>
<evidence type="ECO:0000256" key="1">
    <source>
        <dbReference type="ARBA" id="ARBA00022448"/>
    </source>
</evidence>
<comment type="caution">
    <text evidence="5">The sequence shown here is derived from an EMBL/GenBank/DDBJ whole genome shotgun (WGS) entry which is preliminary data.</text>
</comment>
<evidence type="ECO:0000313" key="6">
    <source>
        <dbReference type="Proteomes" id="UP001499974"/>
    </source>
</evidence>
<dbReference type="InterPro" id="IPR017871">
    <property type="entry name" value="ABC_transporter-like_CS"/>
</dbReference>
<dbReference type="SUPFAM" id="SSF52540">
    <property type="entry name" value="P-loop containing nucleoside triphosphate hydrolases"/>
    <property type="match status" value="1"/>
</dbReference>
<gene>
    <name evidence="5" type="ORF">GCM10023349_14830</name>
</gene>
<dbReference type="GO" id="GO:0005524">
    <property type="term" value="F:ATP binding"/>
    <property type="evidence" value="ECO:0007669"/>
    <property type="project" value="UniProtKB-KW"/>
</dbReference>
<evidence type="ECO:0000259" key="4">
    <source>
        <dbReference type="PROSITE" id="PS50893"/>
    </source>
</evidence>
<reference evidence="6" key="1">
    <citation type="journal article" date="2019" name="Int. J. Syst. Evol. Microbiol.">
        <title>The Global Catalogue of Microorganisms (GCM) 10K type strain sequencing project: providing services to taxonomists for standard genome sequencing and annotation.</title>
        <authorList>
            <consortium name="The Broad Institute Genomics Platform"/>
            <consortium name="The Broad Institute Genome Sequencing Center for Infectious Disease"/>
            <person name="Wu L."/>
            <person name="Ma J."/>
        </authorList>
    </citation>
    <scope>NUCLEOTIDE SEQUENCE [LARGE SCALE GENOMIC DNA]</scope>
    <source>
        <strain evidence="6">JCM 18531</strain>
    </source>
</reference>
<dbReference type="InterPro" id="IPR027417">
    <property type="entry name" value="P-loop_NTPase"/>
</dbReference>
<accession>A0ABP8X2E9</accession>
<dbReference type="PANTHER" id="PTHR42788:SF13">
    <property type="entry name" value="ALIPHATIC SULFONATES IMPORT ATP-BINDING PROTEIN SSUB"/>
    <property type="match status" value="1"/>
</dbReference>
<evidence type="ECO:0000256" key="3">
    <source>
        <dbReference type="ARBA" id="ARBA00022840"/>
    </source>
</evidence>
<keyword evidence="6" id="KW-1185">Reference proteome</keyword>
<dbReference type="PROSITE" id="PS00211">
    <property type="entry name" value="ABC_TRANSPORTER_1"/>
    <property type="match status" value="1"/>
</dbReference>